<evidence type="ECO:0000313" key="2">
    <source>
        <dbReference type="EMBL" id="SUC18909.1"/>
    </source>
</evidence>
<dbReference type="CDD" id="cd00085">
    <property type="entry name" value="HNHc"/>
    <property type="match status" value="1"/>
</dbReference>
<evidence type="ECO:0000313" key="3">
    <source>
        <dbReference type="Proteomes" id="UP000254191"/>
    </source>
</evidence>
<dbReference type="InterPro" id="IPR003615">
    <property type="entry name" value="HNH_nuc"/>
</dbReference>
<dbReference type="PANTHER" id="PTHR33877:SF1">
    <property type="entry name" value="TYPE IV METHYL-DIRECTED RESTRICTION ENZYME ECOKMCRA"/>
    <property type="match status" value="1"/>
</dbReference>
<dbReference type="Gene3D" id="1.10.30.50">
    <property type="match status" value="1"/>
</dbReference>
<dbReference type="GO" id="GO:0008270">
    <property type="term" value="F:zinc ion binding"/>
    <property type="evidence" value="ECO:0007669"/>
    <property type="project" value="InterPro"/>
</dbReference>
<dbReference type="SMART" id="SM00507">
    <property type="entry name" value="HNHc"/>
    <property type="match status" value="1"/>
</dbReference>
<keyword evidence="2" id="KW-0255">Endonuclease</keyword>
<protein>
    <submittedName>
        <fullName evidence="2">HNH endonuclease</fullName>
    </submittedName>
</protein>
<proteinExistence type="predicted"/>
<dbReference type="AlphaFoldDB" id="A0A379FGH1"/>
<dbReference type="Pfam" id="PF01844">
    <property type="entry name" value="HNH"/>
    <property type="match status" value="1"/>
</dbReference>
<dbReference type="GO" id="GO:0004519">
    <property type="term" value="F:endonuclease activity"/>
    <property type="evidence" value="ECO:0007669"/>
    <property type="project" value="UniProtKB-KW"/>
</dbReference>
<feature type="domain" description="HNH nuclease" evidence="1">
    <location>
        <begin position="35"/>
        <end position="89"/>
    </location>
</feature>
<dbReference type="GO" id="GO:0003676">
    <property type="term" value="F:nucleic acid binding"/>
    <property type="evidence" value="ECO:0007669"/>
    <property type="project" value="InterPro"/>
</dbReference>
<dbReference type="RefSeq" id="WP_004244733.1">
    <property type="nucleotide sequence ID" value="NZ_CAXOOT010000009.1"/>
</dbReference>
<dbReference type="InterPro" id="IPR052892">
    <property type="entry name" value="NA-targeting_endonuclease"/>
</dbReference>
<reference evidence="2 3" key="1">
    <citation type="submission" date="2018-06" db="EMBL/GenBank/DDBJ databases">
        <authorList>
            <consortium name="Pathogen Informatics"/>
            <person name="Doyle S."/>
        </authorList>
    </citation>
    <scope>NUCLEOTIDE SEQUENCE [LARGE SCALE GENOMIC DNA]</scope>
    <source>
        <strain evidence="2 3">NCTC11938</strain>
    </source>
</reference>
<dbReference type="PANTHER" id="PTHR33877">
    <property type="entry name" value="SLL1193 PROTEIN"/>
    <property type="match status" value="1"/>
</dbReference>
<keyword evidence="2" id="KW-0540">Nuclease</keyword>
<name>A0A379FGH1_PROMI</name>
<sequence length="98" mass="11222">MSRLKVLKPRIPVLKTKVVKPLDVVTRRVTGSQRQKRRLLKWQENPHCAACGSLLAFPDGFELDHIIPLFKGGKDTIENCQVLCIECHRKKTKEELSC</sequence>
<organism evidence="2 3">
    <name type="scientific">Proteus mirabilis</name>
    <dbReference type="NCBI Taxonomy" id="584"/>
    <lineage>
        <taxon>Bacteria</taxon>
        <taxon>Pseudomonadati</taxon>
        <taxon>Pseudomonadota</taxon>
        <taxon>Gammaproteobacteria</taxon>
        <taxon>Enterobacterales</taxon>
        <taxon>Morganellaceae</taxon>
        <taxon>Proteus</taxon>
    </lineage>
</organism>
<accession>A0A379FGH1</accession>
<gene>
    <name evidence="2" type="ORF">NCTC11938_00958</name>
</gene>
<dbReference type="Proteomes" id="UP000254191">
    <property type="component" value="Unassembled WGS sequence"/>
</dbReference>
<keyword evidence="2" id="KW-0378">Hydrolase</keyword>
<dbReference type="EMBL" id="UGTS01000004">
    <property type="protein sequence ID" value="SUC18909.1"/>
    <property type="molecule type" value="Genomic_DNA"/>
</dbReference>
<dbReference type="InterPro" id="IPR002711">
    <property type="entry name" value="HNH"/>
</dbReference>
<evidence type="ECO:0000259" key="1">
    <source>
        <dbReference type="SMART" id="SM00507"/>
    </source>
</evidence>